<feature type="repeat" description="ANK" evidence="3">
    <location>
        <begin position="55"/>
        <end position="87"/>
    </location>
</feature>
<keyword evidence="2 3" id="KW-0040">ANK repeat</keyword>
<dbReference type="SMART" id="SM00248">
    <property type="entry name" value="ANK"/>
    <property type="match status" value="3"/>
</dbReference>
<dbReference type="Proteomes" id="UP000682733">
    <property type="component" value="Unassembled WGS sequence"/>
</dbReference>
<evidence type="ECO:0000313" key="7">
    <source>
        <dbReference type="Proteomes" id="UP000682733"/>
    </source>
</evidence>
<organism evidence="6 7">
    <name type="scientific">Didymodactylos carnosus</name>
    <dbReference type="NCBI Taxonomy" id="1234261"/>
    <lineage>
        <taxon>Eukaryota</taxon>
        <taxon>Metazoa</taxon>
        <taxon>Spiralia</taxon>
        <taxon>Gnathifera</taxon>
        <taxon>Rotifera</taxon>
        <taxon>Eurotatoria</taxon>
        <taxon>Bdelloidea</taxon>
        <taxon>Philodinida</taxon>
        <taxon>Philodinidae</taxon>
        <taxon>Didymodactylos</taxon>
    </lineage>
</organism>
<proteinExistence type="predicted"/>
<evidence type="ECO:0000259" key="4">
    <source>
        <dbReference type="Pfam" id="PF03281"/>
    </source>
</evidence>
<sequence length="628" mass="72258">MKLLIENYKANIHITDNMGWTILLHLVHCLNEKSLLYLCKRMNNISIEINRSDKHGVTPLHAAAAFKTPTIVKILVDCGANVNAVDNNNSTPLHYAYHRATPDIVNILLEADSDPFKNDSNGMTPVECAIFRNYFYTSQFPDNQCRFIADNLYFISVSADEIYDIVEPSHHSLPDDFLQSYLECRGALDVDDIYSYLSQMIHVNGIGQLPILDEINQLTDDIELFVEQLCTIIGNVDSRFKGKLIKSGSFYEQTKIGDPDEYDFMIDLEYFSTGKFDCVTESPITANATLVPPYDKRSIYEEFLNNKYQLSCKKIMYKFMDLIEISLCKMKKDINYLNSRCLSIYGLSHRNKISQIYPTSKYASCELLCKWFGSYYKQLMISIDLVPAIKLTKHPSTINLRKKISFTDSLYVVVKHDSWRLSFSCIEKTIMQTLSSEDKNTYLAAKVMLHPMICPSVAATWDSGTLFDDKNSSKQIVSDVVDISHLLEPLLNESVQVADDILVWQSLLPKRSYEQTSRQILSTCKNDTNYDLCKTILPCNLISSYTLKIILFNMRKRMNGQITPRMLFNELYTCVRRKYLSYYFVPQINVLANVIDNKSTYNELMFITMMINILFKYGKIDTQMDTSN</sequence>
<evidence type="ECO:0000313" key="5">
    <source>
        <dbReference type="EMBL" id="CAF0856455.1"/>
    </source>
</evidence>
<evidence type="ECO:0000256" key="3">
    <source>
        <dbReference type="PROSITE-ProRule" id="PRU00023"/>
    </source>
</evidence>
<evidence type="ECO:0000256" key="2">
    <source>
        <dbReference type="ARBA" id="ARBA00023043"/>
    </source>
</evidence>
<accession>A0A8S2HFL9</accession>
<evidence type="ECO:0000256" key="1">
    <source>
        <dbReference type="ARBA" id="ARBA00022737"/>
    </source>
</evidence>
<comment type="caution">
    <text evidence="6">The sequence shown here is derived from an EMBL/GenBank/DDBJ whole genome shotgun (WGS) entry which is preliminary data.</text>
</comment>
<reference evidence="6" key="1">
    <citation type="submission" date="2021-02" db="EMBL/GenBank/DDBJ databases">
        <authorList>
            <person name="Nowell W R."/>
        </authorList>
    </citation>
    <scope>NUCLEOTIDE SEQUENCE</scope>
</reference>
<dbReference type="Gene3D" id="1.25.40.20">
    <property type="entry name" value="Ankyrin repeat-containing domain"/>
    <property type="match status" value="1"/>
</dbReference>
<dbReference type="InterPro" id="IPR046903">
    <property type="entry name" value="Mab-21-like_nuc_Trfase"/>
</dbReference>
<gene>
    <name evidence="5" type="ORF">OVA965_LOCUS7411</name>
    <name evidence="6" type="ORF">TMI583_LOCUS7403</name>
</gene>
<dbReference type="PROSITE" id="PS50297">
    <property type="entry name" value="ANK_REP_REGION"/>
    <property type="match status" value="2"/>
</dbReference>
<dbReference type="PROSITE" id="PS50088">
    <property type="entry name" value="ANK_REPEAT"/>
    <property type="match status" value="2"/>
</dbReference>
<name>A0A8S2HFL9_9BILA</name>
<keyword evidence="1" id="KW-0677">Repeat</keyword>
<dbReference type="InterPro" id="IPR002110">
    <property type="entry name" value="Ankyrin_rpt"/>
</dbReference>
<dbReference type="SUPFAM" id="SSF48403">
    <property type="entry name" value="Ankyrin repeat"/>
    <property type="match status" value="1"/>
</dbReference>
<evidence type="ECO:0000313" key="6">
    <source>
        <dbReference type="EMBL" id="CAF3641425.1"/>
    </source>
</evidence>
<dbReference type="PANTHER" id="PTHR24198:SF165">
    <property type="entry name" value="ANKYRIN REPEAT-CONTAINING PROTEIN-RELATED"/>
    <property type="match status" value="1"/>
</dbReference>
<dbReference type="EMBL" id="CAJNOK010002357">
    <property type="protein sequence ID" value="CAF0856455.1"/>
    <property type="molecule type" value="Genomic_DNA"/>
</dbReference>
<dbReference type="Proteomes" id="UP000677228">
    <property type="component" value="Unassembled WGS sequence"/>
</dbReference>
<dbReference type="Pfam" id="PF12796">
    <property type="entry name" value="Ank_2"/>
    <property type="match status" value="1"/>
</dbReference>
<dbReference type="EMBL" id="CAJOBA010002356">
    <property type="protein sequence ID" value="CAF3641425.1"/>
    <property type="molecule type" value="Genomic_DNA"/>
</dbReference>
<dbReference type="Pfam" id="PF03281">
    <property type="entry name" value="Mab-21"/>
    <property type="match status" value="1"/>
</dbReference>
<feature type="domain" description="Mab-21-like nucleotidyltransferase" evidence="4">
    <location>
        <begin position="250"/>
        <end position="432"/>
    </location>
</feature>
<feature type="repeat" description="ANK" evidence="3">
    <location>
        <begin position="88"/>
        <end position="120"/>
    </location>
</feature>
<dbReference type="InterPro" id="IPR036770">
    <property type="entry name" value="Ankyrin_rpt-contain_sf"/>
</dbReference>
<protein>
    <recommendedName>
        <fullName evidence="4">Mab-21-like nucleotidyltransferase domain-containing protein</fullName>
    </recommendedName>
</protein>
<dbReference type="AlphaFoldDB" id="A0A8S2HFL9"/>
<dbReference type="PANTHER" id="PTHR24198">
    <property type="entry name" value="ANKYRIN REPEAT AND PROTEIN KINASE DOMAIN-CONTAINING PROTEIN"/>
    <property type="match status" value="1"/>
</dbReference>
<dbReference type="Gene3D" id="1.10.1410.40">
    <property type="match status" value="1"/>
</dbReference>
<dbReference type="Gene3D" id="3.30.460.90">
    <property type="match status" value="1"/>
</dbReference>